<dbReference type="Pfam" id="PF00211">
    <property type="entry name" value="Guanylate_cyc"/>
    <property type="match status" value="1"/>
</dbReference>
<dbReference type="InterPro" id="IPR029787">
    <property type="entry name" value="Nucleotide_cyclase"/>
</dbReference>
<feature type="transmembrane region" description="Helical" evidence="2">
    <location>
        <begin position="311"/>
        <end position="330"/>
    </location>
</feature>
<dbReference type="Pfam" id="PF05226">
    <property type="entry name" value="CHASE2"/>
    <property type="match status" value="1"/>
</dbReference>
<dbReference type="InterPro" id="IPR050697">
    <property type="entry name" value="Adenylyl/Guanylyl_Cyclase_3/4"/>
</dbReference>
<dbReference type="Gene3D" id="3.30.70.1230">
    <property type="entry name" value="Nucleotide cyclase"/>
    <property type="match status" value="1"/>
</dbReference>
<name>A0ABW6IBR4_9CYAN</name>
<feature type="transmembrane region" description="Helical" evidence="2">
    <location>
        <begin position="342"/>
        <end position="363"/>
    </location>
</feature>
<comment type="similarity">
    <text evidence="1">Belongs to the adenylyl cyclase class-3 family.</text>
</comment>
<dbReference type="CDD" id="cd07302">
    <property type="entry name" value="CHD"/>
    <property type="match status" value="1"/>
</dbReference>
<evidence type="ECO:0000256" key="1">
    <source>
        <dbReference type="ARBA" id="ARBA00005381"/>
    </source>
</evidence>
<dbReference type="SMART" id="SM01080">
    <property type="entry name" value="CHASE2"/>
    <property type="match status" value="1"/>
</dbReference>
<keyword evidence="5" id="KW-1185">Reference proteome</keyword>
<dbReference type="PANTHER" id="PTHR43081:SF1">
    <property type="entry name" value="ADENYLATE CYCLASE, TERMINAL-DIFFERENTIATION SPECIFIC"/>
    <property type="match status" value="1"/>
</dbReference>
<evidence type="ECO:0000313" key="5">
    <source>
        <dbReference type="Proteomes" id="UP001600165"/>
    </source>
</evidence>
<organism evidence="4 5">
    <name type="scientific">Almyronema epifaneia S1</name>
    <dbReference type="NCBI Taxonomy" id="2991925"/>
    <lineage>
        <taxon>Bacteria</taxon>
        <taxon>Bacillati</taxon>
        <taxon>Cyanobacteriota</taxon>
        <taxon>Cyanophyceae</taxon>
        <taxon>Nodosilineales</taxon>
        <taxon>Nodosilineaceae</taxon>
        <taxon>Almyronema</taxon>
        <taxon>Almyronema epifaneia</taxon>
    </lineage>
</organism>
<evidence type="ECO:0000256" key="2">
    <source>
        <dbReference type="SAM" id="Phobius"/>
    </source>
</evidence>
<dbReference type="RefSeq" id="WP_377962471.1">
    <property type="nucleotide sequence ID" value="NZ_JBHZOL010000031.1"/>
</dbReference>
<feature type="domain" description="Guanylate cyclase" evidence="3">
    <location>
        <begin position="427"/>
        <end position="565"/>
    </location>
</feature>
<dbReference type="SUPFAM" id="SSF55073">
    <property type="entry name" value="Nucleotide cyclase"/>
    <property type="match status" value="1"/>
</dbReference>
<keyword evidence="2" id="KW-0472">Membrane</keyword>
<sequence>MTSAPLLRFLSTLKRSHQPWLSGLVAATLTLGLWQLGAWQSLEQQGYNLLFWLREHSGKNIALDWDERIAVIAIDEASLQQYGRFPWSRQRYAELLDTLAIAQPAAVAFDILMTESTPEDATFAEAVFFNGNVVLAIGDDGQGNALGITSLIAETARGSYLSGHVKNLPSADGVSREVQLYEGQLPAFSVAAIEVYNTTLANTLRSTADKPETIPQLPSPHQPQAWVNWPGPIAPRNAAASELSVYSFQAVMSGQVAPAVFQNKLVLVGATAAGLDPVRSPYHLNPPVGGIFFHAAVIDNLLNDRFLQRPTGAWVGVLILAIGLVTNRLLQPRGPQARLLMILGLPLLWLGLALAAFIGGWWLPLAAPIGCLWGTAAGLQLQEQRERQQLMALFAMNVSPQTAQLIWQQKSTILKGHEVVAQELVATVLFIDIRGFTQIAEKLSSNDLLIWLNRYFEVMTDCIIAHGGVIDKYIGDAIMAVFGAPFPRRSLEQINQDAIAAVSASLEMHQRLQVLNQEFAANGQPTIQFGIGIHTGALIAGTVGNRQRLSYSLFGDTVNVASRLEQLTKEIAATFPYRILLTAVTQGHIKQHFATHPFRSVVLRGRRTETLVYTVEPLAEKAST</sequence>
<dbReference type="PANTHER" id="PTHR43081">
    <property type="entry name" value="ADENYLATE CYCLASE, TERMINAL-DIFFERENTIATION SPECIFIC-RELATED"/>
    <property type="match status" value="1"/>
</dbReference>
<proteinExistence type="inferred from homology"/>
<dbReference type="PROSITE" id="PS50125">
    <property type="entry name" value="GUANYLATE_CYCLASE_2"/>
    <property type="match status" value="1"/>
</dbReference>
<accession>A0ABW6IBR4</accession>
<protein>
    <submittedName>
        <fullName evidence="4">CHASE2 domain-containing protein</fullName>
    </submittedName>
</protein>
<comment type="caution">
    <text evidence="4">The sequence shown here is derived from an EMBL/GenBank/DDBJ whole genome shotgun (WGS) entry which is preliminary data.</text>
</comment>
<dbReference type="EMBL" id="JBHZOL010000031">
    <property type="protein sequence ID" value="MFE4105608.1"/>
    <property type="molecule type" value="Genomic_DNA"/>
</dbReference>
<keyword evidence="2" id="KW-1133">Transmembrane helix</keyword>
<keyword evidence="2" id="KW-0812">Transmembrane</keyword>
<dbReference type="InterPro" id="IPR001054">
    <property type="entry name" value="A/G_cyclase"/>
</dbReference>
<dbReference type="InterPro" id="IPR007890">
    <property type="entry name" value="CHASE2"/>
</dbReference>
<dbReference type="Proteomes" id="UP001600165">
    <property type="component" value="Unassembled WGS sequence"/>
</dbReference>
<gene>
    <name evidence="4" type="ORF">ACFVKH_04920</name>
</gene>
<reference evidence="4 5" key="1">
    <citation type="submission" date="2024-10" db="EMBL/GenBank/DDBJ databases">
        <authorList>
            <person name="Ratan Roy A."/>
            <person name="Morales Sandoval P.H."/>
            <person name="De Los Santos Villalobos S."/>
            <person name="Chakraborty S."/>
            <person name="Mukherjee J."/>
        </authorList>
    </citation>
    <scope>NUCLEOTIDE SEQUENCE [LARGE SCALE GENOMIC DNA]</scope>
    <source>
        <strain evidence="4 5">S1</strain>
    </source>
</reference>
<evidence type="ECO:0000259" key="3">
    <source>
        <dbReference type="PROSITE" id="PS50125"/>
    </source>
</evidence>
<evidence type="ECO:0000313" key="4">
    <source>
        <dbReference type="EMBL" id="MFE4105608.1"/>
    </source>
</evidence>
<dbReference type="SMART" id="SM00044">
    <property type="entry name" value="CYCc"/>
    <property type="match status" value="1"/>
</dbReference>